<dbReference type="InterPro" id="IPR011989">
    <property type="entry name" value="ARM-like"/>
</dbReference>
<sequence>MLKDELAAREIMRQLTLATPDELTPFITHINSQVRLRLASDTRLTEEQVIILAQDSDSFVKGKIARREDLPLLAQQSLVSNGGLMAQKALAANPVTDTVTLIALQGISDDASIHGDIASHRNCSQELQSQIASSGTVTGCRSLAKRADISPETCLALLERNAIWGDAAIFIELAKNPTVDDSTLERLATCCTNGAVLEALASNPCAPLSLLVTLSQGNNPSVWANIVGNSNTPQDLIRTMMESHGDESHIRVKDKQRIYPLRESLLNNPNAPRDILEELQANYLNGNTHCRIVVAEARTTPMQTLIRLAYRDKSETVRECAADTLLSLDDTIINAQLASGTFSLSNTIGKGEHKCELGNCLLGMEMSDLYQRIQSQELAISIANALQAAPAEITATTSAARRRML</sequence>
<reference evidence="1" key="1">
    <citation type="submission" date="2023-03" db="EMBL/GenBank/DDBJ databases">
        <title>Aeromonas caviae strain AC1520.</title>
        <authorList>
            <person name="Xie T."/>
            <person name="Zhang Q."/>
            <person name="Deng J."/>
            <person name="Li X."/>
        </authorList>
    </citation>
    <scope>NUCLEOTIDE SEQUENCE</scope>
    <source>
        <strain evidence="1">AC1520</strain>
        <plasmid evidence="1">pAC1520</plasmid>
    </source>
</reference>
<accession>A0AAJ5ZD36</accession>
<gene>
    <name evidence="1" type="ORF">P5S46_21245</name>
</gene>
<dbReference type="Gene3D" id="1.25.10.10">
    <property type="entry name" value="Leucine-rich Repeat Variant"/>
    <property type="match status" value="1"/>
</dbReference>
<geneLocation type="plasmid" evidence="1 2">
    <name>pAC1520</name>
</geneLocation>
<dbReference type="Proteomes" id="UP001218423">
    <property type="component" value="Plasmid pAC1520"/>
</dbReference>
<dbReference type="AlphaFoldDB" id="A0AAJ5ZD36"/>
<evidence type="ECO:0000313" key="1">
    <source>
        <dbReference type="EMBL" id="WFG00290.1"/>
    </source>
</evidence>
<dbReference type="EMBL" id="CP120943">
    <property type="protein sequence ID" value="WFG00290.1"/>
    <property type="molecule type" value="Genomic_DNA"/>
</dbReference>
<keyword evidence="1" id="KW-0614">Plasmid</keyword>
<protein>
    <submittedName>
        <fullName evidence="1">Uncharacterized protein</fullName>
    </submittedName>
</protein>
<proteinExistence type="predicted"/>
<name>A0AAJ5ZD36_AERCA</name>
<evidence type="ECO:0000313" key="2">
    <source>
        <dbReference type="Proteomes" id="UP001218423"/>
    </source>
</evidence>
<organism evidence="1 2">
    <name type="scientific">Aeromonas caviae</name>
    <name type="common">Aeromonas punctata</name>
    <dbReference type="NCBI Taxonomy" id="648"/>
    <lineage>
        <taxon>Bacteria</taxon>
        <taxon>Pseudomonadati</taxon>
        <taxon>Pseudomonadota</taxon>
        <taxon>Gammaproteobacteria</taxon>
        <taxon>Aeromonadales</taxon>
        <taxon>Aeromonadaceae</taxon>
        <taxon>Aeromonas</taxon>
    </lineage>
</organism>
<dbReference type="RefSeq" id="WP_128342738.1">
    <property type="nucleotide sequence ID" value="NZ_CAWOMG010000077.1"/>
</dbReference>